<protein>
    <submittedName>
        <fullName evidence="1">Uncharacterized protein</fullName>
    </submittedName>
</protein>
<accession>A0A9E7MR32</accession>
<dbReference type="EMBL" id="ON529857">
    <property type="protein sequence ID" value="USN15301.1"/>
    <property type="molecule type" value="Genomic_DNA"/>
</dbReference>
<gene>
    <name evidence="1" type="ORF">KIKIMORA_01550</name>
</gene>
<evidence type="ECO:0000313" key="2">
    <source>
        <dbReference type="Proteomes" id="UP001056576"/>
    </source>
</evidence>
<reference evidence="1 2" key="1">
    <citation type="submission" date="2022-05" db="EMBL/GenBank/DDBJ databases">
        <authorList>
            <person name="Friedrich I."/>
            <person name="Poehlein A."/>
            <person name="Schneider D."/>
            <person name="Hertel R."/>
            <person name="Daniel R."/>
        </authorList>
    </citation>
    <scope>NUCLEOTIDE SEQUENCE [LARGE SCALE GENOMIC DNA]</scope>
</reference>
<organism evidence="1 2">
    <name type="scientific">Brevundimonas phage vB_BpoS-Kikimora</name>
    <dbReference type="NCBI Taxonomy" id="2948601"/>
    <lineage>
        <taxon>Viruses</taxon>
        <taxon>Duplodnaviria</taxon>
        <taxon>Heunggongvirae</taxon>
        <taxon>Uroviricota</taxon>
        <taxon>Caudoviricetes</taxon>
        <taxon>Jeanschmidtviridae</taxon>
        <taxon>Kikimoravirus</taxon>
        <taxon>Kikimoravirus kikimora</taxon>
    </lineage>
</organism>
<dbReference type="Proteomes" id="UP001056576">
    <property type="component" value="Segment"/>
</dbReference>
<sequence length="216" mass="25092">MEPIRYEQVKAPRLTSDVRQGFQPDGCRWWLADREHDVAYGSLTLGDPDRSRFKAYAESLKTPMEDRDLFSRDHRYLSAHVSPQSEIIYCSRMEMLIALIERLRDPTPAKGTVVDVLTAANFKVNLASECYALDIGKGSIWVWVQPEGLRAQFHGRGRMWWTNLLRVQTATKTRSGDLWETFWPEDYGDVEAKAAEFLIEHYIPWVQATRILRNTR</sequence>
<keyword evidence="2" id="KW-1185">Reference proteome</keyword>
<name>A0A9E7MR32_9CAUD</name>
<proteinExistence type="predicted"/>
<evidence type="ECO:0000313" key="1">
    <source>
        <dbReference type="EMBL" id="USN15301.1"/>
    </source>
</evidence>